<proteinExistence type="predicted"/>
<reference evidence="2 4" key="2">
    <citation type="submission" date="2020-05" db="EMBL/GenBank/DDBJ databases">
        <authorList>
            <person name="Campoy J."/>
            <person name="Schneeberger K."/>
            <person name="Spophaly S."/>
        </authorList>
    </citation>
    <scope>NUCLEOTIDE SEQUENCE [LARGE SCALE GENOMIC DNA]</scope>
    <source>
        <strain evidence="2">PruArmRojPasFocal</strain>
    </source>
</reference>
<feature type="compositionally biased region" description="Polar residues" evidence="1">
    <location>
        <begin position="58"/>
        <end position="68"/>
    </location>
</feature>
<evidence type="ECO:0000313" key="5">
    <source>
        <dbReference type="Proteomes" id="UP000507245"/>
    </source>
</evidence>
<reference evidence="5" key="1">
    <citation type="journal article" date="2020" name="Genome Biol.">
        <title>Gamete binning: chromosome-level and haplotype-resolved genome assembly enabled by high-throughput single-cell sequencing of gamete genomes.</title>
        <authorList>
            <person name="Campoy J.A."/>
            <person name="Sun H."/>
            <person name="Goel M."/>
            <person name="Jiao W.-B."/>
            <person name="Folz-Donahue K."/>
            <person name="Wang N."/>
            <person name="Rubio M."/>
            <person name="Liu C."/>
            <person name="Kukat C."/>
            <person name="Ruiz D."/>
            <person name="Huettel B."/>
            <person name="Schneeberger K."/>
        </authorList>
    </citation>
    <scope>NUCLEOTIDE SEQUENCE [LARGE SCALE GENOMIC DNA]</scope>
    <source>
        <strain evidence="5">cv. Rojo Pasion</strain>
    </source>
</reference>
<dbReference type="AlphaFoldDB" id="A0A6J5V779"/>
<keyword evidence="5" id="KW-1185">Reference proteome</keyword>
<evidence type="ECO:0000256" key="1">
    <source>
        <dbReference type="SAM" id="MobiDB-lite"/>
    </source>
</evidence>
<dbReference type="EMBL" id="CAEKDK010000006">
    <property type="protein sequence ID" value="CAB4283554.1"/>
    <property type="molecule type" value="Genomic_DNA"/>
</dbReference>
<accession>A0A6J5V779</accession>
<protein>
    <submittedName>
        <fullName evidence="2">Uncharacterized protein</fullName>
    </submittedName>
</protein>
<gene>
    <name evidence="2" type="ORF">CURHAP_LOCUS38302</name>
    <name evidence="3" type="ORF">ORAREDHAP_LOCUS37995</name>
</gene>
<evidence type="ECO:0000313" key="3">
    <source>
        <dbReference type="EMBL" id="CAB4314029.1"/>
    </source>
</evidence>
<dbReference type="Proteomes" id="UP000507245">
    <property type="component" value="Unassembled WGS sequence"/>
</dbReference>
<dbReference type="EMBL" id="CAEKKB010000006">
    <property type="protein sequence ID" value="CAB4314029.1"/>
    <property type="molecule type" value="Genomic_DNA"/>
</dbReference>
<evidence type="ECO:0000313" key="2">
    <source>
        <dbReference type="EMBL" id="CAB4283554.1"/>
    </source>
</evidence>
<evidence type="ECO:0000313" key="4">
    <source>
        <dbReference type="Proteomes" id="UP000507222"/>
    </source>
</evidence>
<feature type="region of interest" description="Disordered" evidence="1">
    <location>
        <begin position="1"/>
        <end position="69"/>
    </location>
</feature>
<name>A0A6J5V779_PRUAR</name>
<organism evidence="2 4">
    <name type="scientific">Prunus armeniaca</name>
    <name type="common">Apricot</name>
    <name type="synonym">Armeniaca vulgaris</name>
    <dbReference type="NCBI Taxonomy" id="36596"/>
    <lineage>
        <taxon>Eukaryota</taxon>
        <taxon>Viridiplantae</taxon>
        <taxon>Streptophyta</taxon>
        <taxon>Embryophyta</taxon>
        <taxon>Tracheophyta</taxon>
        <taxon>Spermatophyta</taxon>
        <taxon>Magnoliopsida</taxon>
        <taxon>eudicotyledons</taxon>
        <taxon>Gunneridae</taxon>
        <taxon>Pentapetalae</taxon>
        <taxon>rosids</taxon>
        <taxon>fabids</taxon>
        <taxon>Rosales</taxon>
        <taxon>Rosaceae</taxon>
        <taxon>Amygdaloideae</taxon>
        <taxon>Amygdaleae</taxon>
        <taxon>Prunus</taxon>
    </lineage>
</organism>
<sequence length="108" mass="11300">MSGDEQQLLGSRIGMSDTESNYSRSPRVFDGESASESSTAGPDSADFETTVGGEVPEVSTNTRSTSSVEVVGADVAHPLTSGRQMEEVEADVSVADPREGMLMVVTGR</sequence>
<dbReference type="Proteomes" id="UP000507222">
    <property type="component" value="Unassembled WGS sequence"/>
</dbReference>